<evidence type="ECO:0000313" key="3">
    <source>
        <dbReference type="Proteomes" id="UP000183656"/>
    </source>
</evidence>
<protein>
    <submittedName>
        <fullName evidence="2">Transposase</fullName>
    </submittedName>
</protein>
<evidence type="ECO:0000313" key="2">
    <source>
        <dbReference type="EMBL" id="SFV01267.1"/>
    </source>
</evidence>
<dbReference type="GO" id="GO:0003676">
    <property type="term" value="F:nucleic acid binding"/>
    <property type="evidence" value="ECO:0007669"/>
    <property type="project" value="InterPro"/>
</dbReference>
<dbReference type="InterPro" id="IPR036397">
    <property type="entry name" value="RNaseH_sf"/>
</dbReference>
<dbReference type="AlphaFoldDB" id="A0A1I7KV38"/>
<name>A0A1I7KV38_9BURK</name>
<dbReference type="InterPro" id="IPR012337">
    <property type="entry name" value="RNaseH-like_sf"/>
</dbReference>
<keyword evidence="3" id="KW-1185">Reference proteome</keyword>
<proteinExistence type="predicted"/>
<gene>
    <name evidence="2" type="ORF">SAMN04489707_10761</name>
</gene>
<dbReference type="EMBL" id="FPBX01000076">
    <property type="protein sequence ID" value="SFV01267.1"/>
    <property type="molecule type" value="Genomic_DNA"/>
</dbReference>
<evidence type="ECO:0000259" key="1">
    <source>
        <dbReference type="Pfam" id="PF13358"/>
    </source>
</evidence>
<accession>A0A1I7KV38</accession>
<dbReference type="SUPFAM" id="SSF53098">
    <property type="entry name" value="Ribonuclease H-like"/>
    <property type="match status" value="1"/>
</dbReference>
<dbReference type="Pfam" id="PF13358">
    <property type="entry name" value="DDE_3"/>
    <property type="match status" value="1"/>
</dbReference>
<dbReference type="RefSeq" id="WP_139235581.1">
    <property type="nucleotide sequence ID" value="NZ_FPBX01000076.1"/>
</dbReference>
<dbReference type="STRING" id="343013.SAMN04489707_10761"/>
<dbReference type="OrthoDB" id="2375382at2"/>
<feature type="non-terminal residue" evidence="2">
    <location>
        <position position="1"/>
    </location>
</feature>
<dbReference type="InterPro" id="IPR047655">
    <property type="entry name" value="Transpos_IS630-like"/>
</dbReference>
<dbReference type="Proteomes" id="UP000183656">
    <property type="component" value="Unassembled WGS sequence"/>
</dbReference>
<reference evidence="2 3" key="1">
    <citation type="submission" date="2016-10" db="EMBL/GenBank/DDBJ databases">
        <authorList>
            <person name="de Groot N.N."/>
        </authorList>
    </citation>
    <scope>NUCLEOTIDE SEQUENCE [LARGE SCALE GENOMIC DNA]</scope>
    <source>
        <strain evidence="2 3">R-24608</strain>
    </source>
</reference>
<feature type="domain" description="Tc1-like transposase DDE" evidence="1">
    <location>
        <begin position="2"/>
        <end position="109"/>
    </location>
</feature>
<organism evidence="2 3">
    <name type="scientific">Paenacidovorax caeni</name>
    <dbReference type="NCBI Taxonomy" id="343013"/>
    <lineage>
        <taxon>Bacteria</taxon>
        <taxon>Pseudomonadati</taxon>
        <taxon>Pseudomonadota</taxon>
        <taxon>Betaproteobacteria</taxon>
        <taxon>Burkholderiales</taxon>
        <taxon>Comamonadaceae</taxon>
        <taxon>Paenacidovorax</taxon>
    </lineage>
</organism>
<dbReference type="Gene3D" id="3.30.420.10">
    <property type="entry name" value="Ribonuclease H-like superfamily/Ribonuclease H"/>
    <property type="match status" value="1"/>
</dbReference>
<sequence>GTTSLFAALDVATGKVIGQLKRRHRSVEFLQFLKAIDAAVPGEQDIHLIMDNYGTHKTQAVRAWLAANPRYHVHFTPTSASWLNLVERFFSQISEQWIKRSAHTSVAQLEQSIREYIDRHNEDPKPFVWHKSADTILASVARAASTII</sequence>
<dbReference type="NCBIfam" id="NF033545">
    <property type="entry name" value="transpos_IS630"/>
    <property type="match status" value="1"/>
</dbReference>
<dbReference type="InterPro" id="IPR038717">
    <property type="entry name" value="Tc1-like_DDE_dom"/>
</dbReference>